<proteinExistence type="predicted"/>
<keyword evidence="1" id="KW-1133">Transmembrane helix</keyword>
<protein>
    <submittedName>
        <fullName evidence="2">Uncharacterized protein</fullName>
    </submittedName>
</protein>
<dbReference type="KEGG" id="npi:G7071_10920"/>
<dbReference type="AlphaFoldDB" id="A0A6G7YGW4"/>
<evidence type="ECO:0000313" key="3">
    <source>
        <dbReference type="Proteomes" id="UP000502035"/>
    </source>
</evidence>
<keyword evidence="1" id="KW-0812">Transmembrane</keyword>
<name>A0A6G7YGW4_9ACTN</name>
<feature type="transmembrane region" description="Helical" evidence="1">
    <location>
        <begin position="42"/>
        <end position="63"/>
    </location>
</feature>
<gene>
    <name evidence="2" type="ORF">G7071_10920</name>
</gene>
<keyword evidence="3" id="KW-1185">Reference proteome</keyword>
<dbReference type="Proteomes" id="UP000502035">
    <property type="component" value="Chromosome"/>
</dbReference>
<evidence type="ECO:0000256" key="1">
    <source>
        <dbReference type="SAM" id="Phobius"/>
    </source>
</evidence>
<dbReference type="EMBL" id="CP049866">
    <property type="protein sequence ID" value="QIK75878.1"/>
    <property type="molecule type" value="Genomic_DNA"/>
</dbReference>
<keyword evidence="1" id="KW-0472">Membrane</keyword>
<evidence type="ECO:0000313" key="2">
    <source>
        <dbReference type="EMBL" id="QIK75878.1"/>
    </source>
</evidence>
<sequence>MNDLEARLAEAFSARAGSVQSEDLSDRPLPASIVPLWRRTPVLMAAAACLAVVATSAVVLAGLPQRHEGPRPAGPTPQVVLPTDVGVDWPRAKASARPRLDLDGDGTVETVQLLAEPSEDFDGRVRLQTTLSGSGDRAFGVIDIGTSIGVDALAPIDADRDGDQELVIYHEATDDVMDQLVVVLDLRDGLLVEAPQSSPGLLMRGTAPVPDDAPVGDYYQLVQIRDYWIEDGRLFSSSSHNAFAEYMGGMNVARPERLVVSLVEWVLRDDGVLEPMPADEPCRVVELGGPAKGRACEPGERDAPPRVAPVADEVVRVGGTFSSRVGYRYDVRVEAGGGDPTLVVANEDGRRVEQPLDLGPDPVVFTQQPLGVLSDGASVVAAADDAVSSRMTVFGQDRDRMVPYEVVGDIELGSGVTAGGAGLRTWLTTGGSLVTAVHTGDGDAWDVFTWTGFRGHKMGAIPRGTVCFDDIADPDTARTC</sequence>
<dbReference type="RefSeq" id="WP_166318471.1">
    <property type="nucleotide sequence ID" value="NZ_CP049866.1"/>
</dbReference>
<accession>A0A6G7YGW4</accession>
<reference evidence="2 3" key="1">
    <citation type="submission" date="2020-03" db="EMBL/GenBank/DDBJ databases">
        <title>Nocardioides sp. nov., isolated from fish.</title>
        <authorList>
            <person name="Hyun D.-W."/>
            <person name="Bae J.-W."/>
        </authorList>
    </citation>
    <scope>NUCLEOTIDE SEQUENCE [LARGE SCALE GENOMIC DNA]</scope>
    <source>
        <strain evidence="2 3">HDW12A</strain>
    </source>
</reference>
<organism evidence="2 3">
    <name type="scientific">Nocardioides piscis</name>
    <dbReference type="NCBI Taxonomy" id="2714938"/>
    <lineage>
        <taxon>Bacteria</taxon>
        <taxon>Bacillati</taxon>
        <taxon>Actinomycetota</taxon>
        <taxon>Actinomycetes</taxon>
        <taxon>Propionibacteriales</taxon>
        <taxon>Nocardioidaceae</taxon>
        <taxon>Nocardioides</taxon>
    </lineage>
</organism>